<reference evidence="3" key="1">
    <citation type="journal article" date="2019" name="Int. J. Syst. Evol. Microbiol.">
        <title>The Global Catalogue of Microorganisms (GCM) 10K type strain sequencing project: providing services to taxonomists for standard genome sequencing and annotation.</title>
        <authorList>
            <consortium name="The Broad Institute Genomics Platform"/>
            <consortium name="The Broad Institute Genome Sequencing Center for Infectious Disease"/>
            <person name="Wu L."/>
            <person name="Ma J."/>
        </authorList>
    </citation>
    <scope>NUCLEOTIDE SEQUENCE [LARGE SCALE GENOMIC DNA]</scope>
    <source>
        <strain evidence="3">ZS-35-S2</strain>
    </source>
</reference>
<dbReference type="PANTHER" id="PTHR34180">
    <property type="entry name" value="PEPTIDASE C45"/>
    <property type="match status" value="1"/>
</dbReference>
<comment type="caution">
    <text evidence="2">The sequence shown here is derived from an EMBL/GenBank/DDBJ whole genome shotgun (WGS) entry which is preliminary data.</text>
</comment>
<dbReference type="EMBL" id="JBHUIJ010000010">
    <property type="protein sequence ID" value="MFD2237638.1"/>
    <property type="molecule type" value="Genomic_DNA"/>
</dbReference>
<dbReference type="Proteomes" id="UP001597371">
    <property type="component" value="Unassembled WGS sequence"/>
</dbReference>
<dbReference type="Gene3D" id="3.60.60.10">
    <property type="entry name" value="Penicillin V Acylase, Chain A"/>
    <property type="match status" value="1"/>
</dbReference>
<dbReference type="InterPro" id="IPR005079">
    <property type="entry name" value="Peptidase_C45_hydrolase"/>
</dbReference>
<dbReference type="InterPro" id="IPR047794">
    <property type="entry name" value="C45_proenzyme-like"/>
</dbReference>
<dbReference type="GO" id="GO:0016746">
    <property type="term" value="F:acyltransferase activity"/>
    <property type="evidence" value="ECO:0007669"/>
    <property type="project" value="UniProtKB-KW"/>
</dbReference>
<keyword evidence="2" id="KW-0808">Transferase</keyword>
<dbReference type="Gene3D" id="1.10.10.2120">
    <property type="match status" value="1"/>
</dbReference>
<dbReference type="RefSeq" id="WP_209738383.1">
    <property type="nucleotide sequence ID" value="NZ_CP072611.1"/>
</dbReference>
<organism evidence="2 3">
    <name type="scientific">Aureimonas populi</name>
    <dbReference type="NCBI Taxonomy" id="1701758"/>
    <lineage>
        <taxon>Bacteria</taxon>
        <taxon>Pseudomonadati</taxon>
        <taxon>Pseudomonadota</taxon>
        <taxon>Alphaproteobacteria</taxon>
        <taxon>Hyphomicrobiales</taxon>
        <taxon>Aurantimonadaceae</taxon>
        <taxon>Aureimonas</taxon>
    </lineage>
</organism>
<gene>
    <name evidence="2" type="ORF">ACFSKQ_09180</name>
</gene>
<protein>
    <submittedName>
        <fullName evidence="2">C45 family autoproteolytic acyltransferase/hydrolase</fullName>
    </submittedName>
</protein>
<proteinExistence type="predicted"/>
<evidence type="ECO:0000313" key="3">
    <source>
        <dbReference type="Proteomes" id="UP001597371"/>
    </source>
</evidence>
<keyword evidence="2" id="KW-0012">Acyltransferase</keyword>
<dbReference type="Pfam" id="PF03417">
    <property type="entry name" value="AAT"/>
    <property type="match status" value="1"/>
</dbReference>
<dbReference type="PANTHER" id="PTHR34180:SF1">
    <property type="entry name" value="BETA-ALANYL-DOPAMINE_CARCININE HYDROLASE"/>
    <property type="match status" value="1"/>
</dbReference>
<accession>A0ABW5CNL0</accession>
<feature type="domain" description="Peptidase C45 hydrolase" evidence="1">
    <location>
        <begin position="128"/>
        <end position="350"/>
    </location>
</feature>
<name>A0ABW5CNL0_9HYPH</name>
<sequence>MIPLIDVAGGPAARGEAYGRQAKSWIDTAIGFYRADFAARGVEWAEAERIAESFRDGIEAFDPAIATEIEAIARGAKVPVAAIVLLNARTEVLFWHASGADAGPALKPGPEAEECTSAIVMPERSAEGRLWHAQNWDWRPDAAAHTVAVRITGAEVPDALHFVEAGQLARHGLNRCGIAVTAMGLHTVGQYGKPGIPSPVVRRRVLQQESFGRALGEVFRSPASFSHALMISHGEGEAWCLECTPDRIFWLEPEEGVLSHANHFKHPAAVAADIERNLTRVPDSLYRDGRVARRLKAGDKASLEDMKRAFADRFGAPDAVLRHPNQRPGSLLSATVYTLIMSPSEGAAQLSIRPWEGTDFQHFTL</sequence>
<dbReference type="NCBIfam" id="NF040521">
    <property type="entry name" value="C45_proenzyme"/>
    <property type="match status" value="1"/>
</dbReference>
<evidence type="ECO:0000313" key="2">
    <source>
        <dbReference type="EMBL" id="MFD2237638.1"/>
    </source>
</evidence>
<evidence type="ECO:0000259" key="1">
    <source>
        <dbReference type="Pfam" id="PF03417"/>
    </source>
</evidence>
<dbReference type="InterPro" id="IPR047801">
    <property type="entry name" value="Peptidase_C45"/>
</dbReference>
<keyword evidence="3" id="KW-1185">Reference proteome</keyword>